<dbReference type="PANTHER" id="PTHR43735:SF3">
    <property type="entry name" value="FERROPTOSIS SUPPRESSOR PROTEIN 1"/>
    <property type="match status" value="1"/>
</dbReference>
<dbReference type="EMBL" id="CCKQ01000978">
    <property type="protein sequence ID" value="CDW72067.1"/>
    <property type="molecule type" value="Genomic_DNA"/>
</dbReference>
<dbReference type="Gene3D" id="3.50.50.100">
    <property type="match status" value="1"/>
</dbReference>
<reference evidence="6 7" key="1">
    <citation type="submission" date="2014-06" db="EMBL/GenBank/DDBJ databases">
        <authorList>
            <person name="Swart Estienne"/>
        </authorList>
    </citation>
    <scope>NUCLEOTIDE SEQUENCE [LARGE SCALE GENOMIC DNA]</scope>
    <source>
        <strain evidence="6 7">130c</strain>
    </source>
</reference>
<gene>
    <name evidence="6" type="primary">Contig4210.g4508</name>
    <name evidence="6" type="ORF">STYLEM_1021</name>
</gene>
<sequence>MGNSQNNIVRSNKHIVIVGGSIAGFALAEALWDQFQVTIIDMKDYFEFILTNVKAAAIPNYINEIILPYEEIVRANQNKFKFIQGKLETVNKDNSIEIANKDGAKSVVQYDILVLATGFSYEQPVKDEKSLTLQDRRNGISEFQQKIANAQSILVAGSGIVGIELMGELAHAYPEKQLSLLSRGGRLLQNMKPQVGQILDTYFKSKKVKLIYNKAYDSRDKSFEKYDCVIQATGYTYKTDFMKKNFANCLASTGEIYVNDLFQISSEDPAQDPNAIGVKENIFCFGDVSRCSLQNTKSAVQIKWLSPLLIKNIIQLANGQRPSNQIPQKQSYMAMISLGPNDALITLNGLVIFNKKAGKSKFEMAEDNMRALRGDIGIRKKNQKKLNKVKGFLSCLTCCCFCCGCSNFNTIVTRQPKSF</sequence>
<dbReference type="Proteomes" id="UP000039865">
    <property type="component" value="Unassembled WGS sequence"/>
</dbReference>
<accession>A0A077ZQ59</accession>
<dbReference type="Pfam" id="PF07992">
    <property type="entry name" value="Pyr_redox_2"/>
    <property type="match status" value="1"/>
</dbReference>
<evidence type="ECO:0000256" key="1">
    <source>
        <dbReference type="ARBA" id="ARBA00006442"/>
    </source>
</evidence>
<dbReference type="GO" id="GO:0005737">
    <property type="term" value="C:cytoplasm"/>
    <property type="evidence" value="ECO:0007669"/>
    <property type="project" value="TreeGrafter"/>
</dbReference>
<dbReference type="InterPro" id="IPR036188">
    <property type="entry name" value="FAD/NAD-bd_sf"/>
</dbReference>
<keyword evidence="3" id="KW-0274">FAD</keyword>
<dbReference type="OrthoDB" id="410084at2759"/>
<dbReference type="AlphaFoldDB" id="A0A077ZQ59"/>
<dbReference type="OMA" id="GHEHLAF"/>
<protein>
    <submittedName>
        <fullName evidence="6">Apoptosis-inducing factor homolog a-like</fullName>
    </submittedName>
</protein>
<proteinExistence type="inferred from homology"/>
<keyword evidence="7" id="KW-1185">Reference proteome</keyword>
<dbReference type="SUPFAM" id="SSF51905">
    <property type="entry name" value="FAD/NAD(P)-binding domain"/>
    <property type="match status" value="2"/>
</dbReference>
<dbReference type="InterPro" id="IPR023753">
    <property type="entry name" value="FAD/NAD-binding_dom"/>
</dbReference>
<name>A0A077ZQ59_STYLE</name>
<dbReference type="PANTHER" id="PTHR43735">
    <property type="entry name" value="APOPTOSIS-INDUCING FACTOR 1"/>
    <property type="match status" value="1"/>
</dbReference>
<dbReference type="GO" id="GO:0050660">
    <property type="term" value="F:flavin adenine dinucleotide binding"/>
    <property type="evidence" value="ECO:0007669"/>
    <property type="project" value="TreeGrafter"/>
</dbReference>
<evidence type="ECO:0000256" key="4">
    <source>
        <dbReference type="ARBA" id="ARBA00023002"/>
    </source>
</evidence>
<dbReference type="InParanoid" id="A0A077ZQ59"/>
<evidence type="ECO:0000313" key="6">
    <source>
        <dbReference type="EMBL" id="CDW72067.1"/>
    </source>
</evidence>
<dbReference type="FunCoup" id="A0A077ZQ59">
    <property type="interactions" value="57"/>
</dbReference>
<evidence type="ECO:0000256" key="2">
    <source>
        <dbReference type="ARBA" id="ARBA00022630"/>
    </source>
</evidence>
<evidence type="ECO:0000256" key="3">
    <source>
        <dbReference type="ARBA" id="ARBA00022827"/>
    </source>
</evidence>
<comment type="similarity">
    <text evidence="1">Belongs to the FAD-dependent oxidoreductase family.</text>
</comment>
<dbReference type="GO" id="GO:0004174">
    <property type="term" value="F:electron-transferring-flavoprotein dehydrogenase activity"/>
    <property type="evidence" value="ECO:0007669"/>
    <property type="project" value="TreeGrafter"/>
</dbReference>
<organism evidence="6 7">
    <name type="scientific">Stylonychia lemnae</name>
    <name type="common">Ciliate</name>
    <dbReference type="NCBI Taxonomy" id="5949"/>
    <lineage>
        <taxon>Eukaryota</taxon>
        <taxon>Sar</taxon>
        <taxon>Alveolata</taxon>
        <taxon>Ciliophora</taxon>
        <taxon>Intramacronucleata</taxon>
        <taxon>Spirotrichea</taxon>
        <taxon>Stichotrichia</taxon>
        <taxon>Sporadotrichida</taxon>
        <taxon>Oxytrichidae</taxon>
        <taxon>Stylonychinae</taxon>
        <taxon>Stylonychia</taxon>
    </lineage>
</organism>
<evidence type="ECO:0000259" key="5">
    <source>
        <dbReference type="Pfam" id="PF07992"/>
    </source>
</evidence>
<feature type="domain" description="FAD/NAD(P)-binding" evidence="5">
    <location>
        <begin position="14"/>
        <end position="301"/>
    </location>
</feature>
<keyword evidence="4" id="KW-0560">Oxidoreductase</keyword>
<evidence type="ECO:0000313" key="7">
    <source>
        <dbReference type="Proteomes" id="UP000039865"/>
    </source>
</evidence>
<keyword evidence="2" id="KW-0285">Flavoprotein</keyword>